<evidence type="ECO:0000256" key="4">
    <source>
        <dbReference type="ARBA" id="ARBA00022475"/>
    </source>
</evidence>
<feature type="transmembrane region" description="Helical" evidence="10">
    <location>
        <begin position="21"/>
        <end position="45"/>
    </location>
</feature>
<keyword evidence="12" id="KW-0969">Cilium</keyword>
<keyword evidence="4" id="KW-1003">Cell membrane</keyword>
<keyword evidence="12" id="KW-0282">Flagellum</keyword>
<evidence type="ECO:0000313" key="12">
    <source>
        <dbReference type="EMBL" id="MFD2112947.1"/>
    </source>
</evidence>
<evidence type="ECO:0000256" key="11">
    <source>
        <dbReference type="SAM" id="MobiDB-lite"/>
    </source>
</evidence>
<evidence type="ECO:0000256" key="1">
    <source>
        <dbReference type="ARBA" id="ARBA00002254"/>
    </source>
</evidence>
<keyword evidence="6 10" id="KW-0812">Transmembrane</keyword>
<accession>A0ABW4Y9Z2</accession>
<dbReference type="RefSeq" id="WP_386027579.1">
    <property type="nucleotide sequence ID" value="NZ_JBHUHX010000039.1"/>
</dbReference>
<reference evidence="13" key="1">
    <citation type="journal article" date="2019" name="Int. J. Syst. Evol. Microbiol.">
        <title>The Global Catalogue of Microorganisms (GCM) 10K type strain sequencing project: providing services to taxonomists for standard genome sequencing and annotation.</title>
        <authorList>
            <consortium name="The Broad Institute Genomics Platform"/>
            <consortium name="The Broad Institute Genome Sequencing Center for Infectious Disease"/>
            <person name="Wu L."/>
            <person name="Ma J."/>
        </authorList>
    </citation>
    <scope>NUCLEOTIDE SEQUENCE [LARGE SCALE GENOMIC DNA]</scope>
    <source>
        <strain evidence="13">KACC 12597</strain>
    </source>
</reference>
<feature type="region of interest" description="Disordered" evidence="11">
    <location>
        <begin position="55"/>
        <end position="80"/>
    </location>
</feature>
<sequence>MAEKKKKEEPAAEGKGGGGKLKLIIVIVSVLLILGAGGGAAYYFLVFDKAAETTEEGAEASKPEEEAQPTEPDSPEATAPASLQDPVIYYALEPITVNITAPGSVRFLRVNITIATRNERVVAAVEKHLPMIRNDLLSHLSSQDSAALNTAEGKDKLREELHSMISAALTRSAEPSDIVNVLFTDFVMQ</sequence>
<keyword evidence="9 10" id="KW-0472">Membrane</keyword>
<keyword evidence="13" id="KW-1185">Reference proteome</keyword>
<organism evidence="12 13">
    <name type="scientific">Thiorhodococcus fuscus</name>
    <dbReference type="NCBI Taxonomy" id="527200"/>
    <lineage>
        <taxon>Bacteria</taxon>
        <taxon>Pseudomonadati</taxon>
        <taxon>Pseudomonadota</taxon>
        <taxon>Gammaproteobacteria</taxon>
        <taxon>Chromatiales</taxon>
        <taxon>Chromatiaceae</taxon>
        <taxon>Thiorhodococcus</taxon>
    </lineage>
</organism>
<keyword evidence="8 10" id="KW-1133">Transmembrane helix</keyword>
<gene>
    <name evidence="12" type="primary">fliL</name>
    <name evidence="12" type="ORF">ACFSJC_13945</name>
</gene>
<evidence type="ECO:0000313" key="13">
    <source>
        <dbReference type="Proteomes" id="UP001597337"/>
    </source>
</evidence>
<keyword evidence="5 10" id="KW-0145">Chemotaxis</keyword>
<keyword evidence="7 10" id="KW-0283">Flagellar rotation</keyword>
<evidence type="ECO:0000256" key="7">
    <source>
        <dbReference type="ARBA" id="ARBA00022779"/>
    </source>
</evidence>
<dbReference type="EMBL" id="JBHUHX010000039">
    <property type="protein sequence ID" value="MFD2112947.1"/>
    <property type="molecule type" value="Genomic_DNA"/>
</dbReference>
<dbReference type="Proteomes" id="UP001597337">
    <property type="component" value="Unassembled WGS sequence"/>
</dbReference>
<evidence type="ECO:0000256" key="3">
    <source>
        <dbReference type="ARBA" id="ARBA00008281"/>
    </source>
</evidence>
<dbReference type="PANTHER" id="PTHR35091:SF2">
    <property type="entry name" value="FLAGELLAR PROTEIN FLIL"/>
    <property type="match status" value="1"/>
</dbReference>
<evidence type="ECO:0000256" key="6">
    <source>
        <dbReference type="ARBA" id="ARBA00022692"/>
    </source>
</evidence>
<dbReference type="InterPro" id="IPR005503">
    <property type="entry name" value="FliL"/>
</dbReference>
<protein>
    <recommendedName>
        <fullName evidence="10">Flagellar protein FliL</fullName>
    </recommendedName>
</protein>
<comment type="function">
    <text evidence="1 10">Controls the rotational direction of flagella during chemotaxis.</text>
</comment>
<name>A0ABW4Y9Z2_9GAMM</name>
<evidence type="ECO:0000256" key="8">
    <source>
        <dbReference type="ARBA" id="ARBA00022989"/>
    </source>
</evidence>
<evidence type="ECO:0000256" key="5">
    <source>
        <dbReference type="ARBA" id="ARBA00022500"/>
    </source>
</evidence>
<dbReference type="Pfam" id="PF03748">
    <property type="entry name" value="FliL"/>
    <property type="match status" value="1"/>
</dbReference>
<comment type="subcellular location">
    <subcellularLocation>
        <location evidence="10">Cell inner membrane</location>
    </subcellularLocation>
    <subcellularLocation>
        <location evidence="2">Cell membrane</location>
        <topology evidence="2">Single-pass membrane protein</topology>
    </subcellularLocation>
</comment>
<evidence type="ECO:0000256" key="9">
    <source>
        <dbReference type="ARBA" id="ARBA00023136"/>
    </source>
</evidence>
<evidence type="ECO:0000256" key="10">
    <source>
        <dbReference type="RuleBase" id="RU364125"/>
    </source>
</evidence>
<proteinExistence type="inferred from homology"/>
<dbReference type="PANTHER" id="PTHR35091">
    <property type="entry name" value="FLAGELLAR PROTEIN FLIL"/>
    <property type="match status" value="1"/>
</dbReference>
<keyword evidence="12" id="KW-0966">Cell projection</keyword>
<evidence type="ECO:0000256" key="2">
    <source>
        <dbReference type="ARBA" id="ARBA00004162"/>
    </source>
</evidence>
<keyword evidence="10" id="KW-0997">Cell inner membrane</keyword>
<comment type="similarity">
    <text evidence="3 10">Belongs to the FliL family.</text>
</comment>
<comment type="caution">
    <text evidence="12">The sequence shown here is derived from an EMBL/GenBank/DDBJ whole genome shotgun (WGS) entry which is preliminary data.</text>
</comment>